<dbReference type="PROSITE" id="PS00018">
    <property type="entry name" value="EF_HAND_1"/>
    <property type="match status" value="1"/>
</dbReference>
<sequence length="1660" mass="175570">MNTVKHNRYLISKSLLLRLMLGLMIGLSANISHATTISQTPLFLTLSVTPIVMLNVSKDHQLYFKAFDDFSDLDKDGIPETTYKHSIDYYGYFDSYKCYSYTNSRFEPSSTTSTKYCTGLWSGNFLNWASMTRIDTIRKILYGGLRSTDIGSTSTTASTSAPVTSTPVVTSTSTSAYVAGTPVVTNTSTSTVAGSDVTKAVCNSLNASSTVVVNPQSAESSPSASTSGTTTNSTPIPGLSTNSAPTTSTSGTTTTTTFNTIFNSTYTATQPTTYTTTHTIRTDTTTADSSSCHNSSPNHTTITKVTKTYTTTWTSTKTDTKQTTTTTTTTATTVPSPVLTVLERSYLPNDAHSFSKFYNGPGLTQLTPFTSTDVANGITLCNTTVSSTQLSQNVTDAPFIRVAKGNYSLWAANERWQCRWSGEKSASNSNSSSDSGISAANSNPDKTTNGLGDYVARVKVCDSSLLGTENCKTYPDGAKKPIGLLQTYGDDDKLRFGMMTGSFGKNKSGGVLRKNVSSITDEIDVTTSGTFKSAPSTGGIIDTLNKLRIHGYRHDDGTYFGTTGSDSCTWGLNTFTDGNCSNWGNPQSEIFLESLRYLTNHSALSAYLPTSANTDSSYIPGLTVATPTNPIIATEWCAKLNVIQFNASTSSYDGDQLSNVADITATAMNELTDTVGVGENIPGNSYFVGENGTINDQLCTAKTVNNLSDVKGTCPDAPRLSGSYHIAGLAQFAHSNDIQLTLEGKQLVTTYGVALSPAIPKIVVPVPGSTSKTASILPACQDSSVGGNCAIVDFKIVHQDCSLLSPVPSGTWNCGKVYVNWEDSEQGGDFDQDQWGVLTYSVSSTQVIITTDVIAQSTPYKMGFGYILSGTTKDGFHAHSGINGYAYTDPQGTTACTNCVTTNAASSVTYTIGSSSALSLQQPLYYAAKWGGFTDSNSNKKLDLQEEWDSNGDGIPDRYFFATDPRELATSLSAAFANVVATSSSSSSVAANSTRLDTGTLVYQAKFNSGEWSGQLVAYSVNTSSGALTPVWEASALLPAHDSRNIYTYDPSAAAGLHGVLFQWANLTATPVGTSQQDYLNKLMGLSDGNGELRVNWLRGADAKEQKNAGGIFRNRTNFLGDIINSDPVYVGIQDYGYSTLPGAEGASYSAFRSTSAYTNRRSMLYVGANDGMFHGFDAKSTGIGGQEIFAYIPNALFPELSKLTSPNYSHQYYVDGMSGVSDVYYDSAWHTLLAGTTGAGARAVFALDVTNPDGFGSSSALWEFTNANDADLGYTLAQPSVVRMQDGHWAVIVANGYSSDNGHAVLFVLDAKTGAILQKIDTGVGATTNKNGLSSPIAVDTNNDHSVDAVYAGDLYGNLWKFDVSGSAGSWTVPGSPFFVACTTSGTTCSTADRQPITGKPNVGQVGEAGSDQNGVGRMIYFGTGKYFETGDNIVGDSPQVQTFYGLWDKGSAITDRSSLQVQTIDFDGIATTIGGTPSTKPIRVVSNNPVCYAATSTGCTASSPLKTGWALNLLKPVNIAQGELVDSFPLLRRGLVVFSTKIPNTDPCASGGKSRTMEVGALSGGEFSGPPFDVNGDGQVNDDDFVLINGVKHAASGIDLGIGITKTPAVVEGSSVDFKYLSGSSGQMGTINDAGSSGSCKRNIVMSCFSKVEMSSPV</sequence>
<name>G3IUE1_METTV</name>
<keyword evidence="6" id="KW-1185">Reference proteome</keyword>
<evidence type="ECO:0000256" key="1">
    <source>
        <dbReference type="ARBA" id="ARBA00022723"/>
    </source>
</evidence>
<reference evidence="5 6" key="1">
    <citation type="submission" date="2011-06" db="EMBL/GenBank/DDBJ databases">
        <title>Genomic sequence of Methylobacter tundripaludum SV96.</title>
        <authorList>
            <consortium name="US DOE Joint Genome Institute"/>
            <person name="Lucas S."/>
            <person name="Han J."/>
            <person name="Lapidus A."/>
            <person name="Cheng J.-F."/>
            <person name="Goodwin L."/>
            <person name="Pitluck S."/>
            <person name="Held B."/>
            <person name="Detter J.C."/>
            <person name="Han C."/>
            <person name="Tapia R."/>
            <person name="Land M."/>
            <person name="Hauser L."/>
            <person name="Kyrpides N."/>
            <person name="Ivanova N."/>
            <person name="Ovchinnikova G."/>
            <person name="Pagani I."/>
            <person name="Klotz M.G."/>
            <person name="Dispirito A.A."/>
            <person name="Murrell J.C."/>
            <person name="Dunfield P."/>
            <person name="Kalyuzhnaya M.G."/>
            <person name="Svenning M."/>
            <person name="Trotsenko Y.A."/>
            <person name="Stein L.Y."/>
            <person name="Woyke T."/>
        </authorList>
    </citation>
    <scope>NUCLEOTIDE SEQUENCE [LARGE SCALE GENOMIC DNA]</scope>
    <source>
        <strain evidence="6">ATCC BAA-1195 / DSM 17260 / SV96</strain>
    </source>
</reference>
<protein>
    <submittedName>
        <fullName evidence="5">Neisseria PilC domain protein</fullName>
    </submittedName>
</protein>
<keyword evidence="2" id="KW-0106">Calcium</keyword>
<evidence type="ECO:0000256" key="3">
    <source>
        <dbReference type="SAM" id="MobiDB-lite"/>
    </source>
</evidence>
<dbReference type="InterPro" id="IPR018247">
    <property type="entry name" value="EF_Hand_1_Ca_BS"/>
</dbReference>
<keyword evidence="1" id="KW-0479">Metal-binding</keyword>
<dbReference type="InterPro" id="IPR008707">
    <property type="entry name" value="B-propeller_PilY1"/>
</dbReference>
<dbReference type="GO" id="GO:0046872">
    <property type="term" value="F:metal ion binding"/>
    <property type="evidence" value="ECO:0007669"/>
    <property type="project" value="UniProtKB-KW"/>
</dbReference>
<feature type="compositionally biased region" description="Low complexity" evidence="3">
    <location>
        <begin position="425"/>
        <end position="443"/>
    </location>
</feature>
<organism evidence="5 6">
    <name type="scientific">Methylobacter tundripaludum (strain ATCC BAA-1195 / DSM 17260 / SV96)</name>
    <dbReference type="NCBI Taxonomy" id="697282"/>
    <lineage>
        <taxon>Bacteria</taxon>
        <taxon>Pseudomonadati</taxon>
        <taxon>Pseudomonadota</taxon>
        <taxon>Gammaproteobacteria</taxon>
        <taxon>Methylococcales</taxon>
        <taxon>Methylococcaceae</taxon>
        <taxon>Methylobacter</taxon>
    </lineage>
</organism>
<feature type="compositionally biased region" description="Low complexity" evidence="3">
    <location>
        <begin position="217"/>
        <end position="253"/>
    </location>
</feature>
<dbReference type="STRING" id="697282.Mettu_0317"/>
<dbReference type="HOGENOM" id="CLU_001890_0_1_6"/>
<feature type="domain" description="PilY1 beta-propeller" evidence="4">
    <location>
        <begin position="1120"/>
        <end position="1460"/>
    </location>
</feature>
<gene>
    <name evidence="5" type="ORF">Mettu_0317</name>
</gene>
<feature type="region of interest" description="Disordered" evidence="3">
    <location>
        <begin position="423"/>
        <end position="448"/>
    </location>
</feature>
<dbReference type="eggNOG" id="COG3419">
    <property type="taxonomic scope" value="Bacteria"/>
</dbReference>
<evidence type="ECO:0000259" key="4">
    <source>
        <dbReference type="Pfam" id="PF05567"/>
    </source>
</evidence>
<evidence type="ECO:0000313" key="5">
    <source>
        <dbReference type="EMBL" id="EGW21551.1"/>
    </source>
</evidence>
<feature type="region of interest" description="Disordered" evidence="3">
    <location>
        <begin position="211"/>
        <end position="253"/>
    </location>
</feature>
<dbReference type="OrthoDB" id="7156875at2"/>
<dbReference type="EMBL" id="JH109152">
    <property type="protein sequence ID" value="EGW21551.1"/>
    <property type="molecule type" value="Genomic_DNA"/>
</dbReference>
<proteinExistence type="predicted"/>
<dbReference type="Proteomes" id="UP000004664">
    <property type="component" value="Unassembled WGS sequence"/>
</dbReference>
<accession>G3IUE1</accession>
<dbReference type="Pfam" id="PF05567">
    <property type="entry name" value="T4P_PilY1"/>
    <property type="match status" value="1"/>
</dbReference>
<evidence type="ECO:0000256" key="2">
    <source>
        <dbReference type="ARBA" id="ARBA00022837"/>
    </source>
</evidence>
<evidence type="ECO:0000313" key="6">
    <source>
        <dbReference type="Proteomes" id="UP000004664"/>
    </source>
</evidence>